<sequence>MSFSHFAISCINLSAIGFTAFPEYPETADFLLTDCLGSILSRSRPVMLLIVLIAASPSAPDSTAAIAGISMFPMLGVILARMGRFVPNLTALVYEATSSGFCPTSEPSPCPVICGQLKLHSIMSTPASVTSFASSVHSFSF</sequence>
<organism evidence="1">
    <name type="scientific">bioreactor metagenome</name>
    <dbReference type="NCBI Taxonomy" id="1076179"/>
    <lineage>
        <taxon>unclassified sequences</taxon>
        <taxon>metagenomes</taxon>
        <taxon>ecological metagenomes</taxon>
    </lineage>
</organism>
<accession>A0A645FJY3</accession>
<proteinExistence type="predicted"/>
<evidence type="ECO:0000313" key="1">
    <source>
        <dbReference type="EMBL" id="MPN14705.1"/>
    </source>
</evidence>
<gene>
    <name evidence="1" type="ORF">SDC9_162032</name>
</gene>
<dbReference type="AlphaFoldDB" id="A0A645FJY3"/>
<protein>
    <submittedName>
        <fullName evidence="1">Uncharacterized protein</fullName>
    </submittedName>
</protein>
<dbReference type="EMBL" id="VSSQ01061353">
    <property type="protein sequence ID" value="MPN14705.1"/>
    <property type="molecule type" value="Genomic_DNA"/>
</dbReference>
<comment type="caution">
    <text evidence="1">The sequence shown here is derived from an EMBL/GenBank/DDBJ whole genome shotgun (WGS) entry which is preliminary data.</text>
</comment>
<reference evidence="1" key="1">
    <citation type="submission" date="2019-08" db="EMBL/GenBank/DDBJ databases">
        <authorList>
            <person name="Kucharzyk K."/>
            <person name="Murdoch R.W."/>
            <person name="Higgins S."/>
            <person name="Loffler F."/>
        </authorList>
    </citation>
    <scope>NUCLEOTIDE SEQUENCE</scope>
</reference>
<name>A0A645FJY3_9ZZZZ</name>